<dbReference type="Pfam" id="PF10536">
    <property type="entry name" value="PMD"/>
    <property type="match status" value="1"/>
</dbReference>
<keyword evidence="4" id="KW-1185">Reference proteome</keyword>
<sequence>MVRGGQRQAARHGWQQPVGRGQRQPTMRSADINRLTGMTHMTEVPRLLELPRSSVIVAPLPTIMSYVRDAGFEGPWIMRDFDIDGPLLSSFVKRWRPKTHTFHLLFGEATITL</sequence>
<dbReference type="InterPro" id="IPR019557">
    <property type="entry name" value="AminoTfrase-like_pln_mobile"/>
</dbReference>
<dbReference type="PANTHER" id="PTHR46033:SF8">
    <property type="entry name" value="PROTEIN MAINTENANCE OF MERISTEMS-LIKE"/>
    <property type="match status" value="1"/>
</dbReference>
<accession>A0ABU6W2J7</accession>
<feature type="region of interest" description="Disordered" evidence="1">
    <location>
        <begin position="1"/>
        <end position="29"/>
    </location>
</feature>
<dbReference type="EMBL" id="JASCZI010181247">
    <property type="protein sequence ID" value="MED6179631.1"/>
    <property type="molecule type" value="Genomic_DNA"/>
</dbReference>
<evidence type="ECO:0000259" key="2">
    <source>
        <dbReference type="Pfam" id="PF10536"/>
    </source>
</evidence>
<evidence type="ECO:0000313" key="3">
    <source>
        <dbReference type="EMBL" id="MED6179631.1"/>
    </source>
</evidence>
<feature type="domain" description="Aminotransferase-like plant mobile" evidence="2">
    <location>
        <begin position="78"/>
        <end position="113"/>
    </location>
</feature>
<dbReference type="Proteomes" id="UP001341840">
    <property type="component" value="Unassembled WGS sequence"/>
</dbReference>
<dbReference type="InterPro" id="IPR044824">
    <property type="entry name" value="MAIN-like"/>
</dbReference>
<reference evidence="3 4" key="1">
    <citation type="journal article" date="2023" name="Plants (Basel)">
        <title>Bridging the Gap: Combining Genomics and Transcriptomics Approaches to Understand Stylosanthes scabra, an Orphan Legume from the Brazilian Caatinga.</title>
        <authorList>
            <person name="Ferreira-Neto J.R.C."/>
            <person name="da Silva M.D."/>
            <person name="Binneck E."/>
            <person name="de Melo N.F."/>
            <person name="da Silva R.H."/>
            <person name="de Melo A.L.T.M."/>
            <person name="Pandolfi V."/>
            <person name="Bustamante F.O."/>
            <person name="Brasileiro-Vidal A.C."/>
            <person name="Benko-Iseppon A.M."/>
        </authorList>
    </citation>
    <scope>NUCLEOTIDE SEQUENCE [LARGE SCALE GENOMIC DNA]</scope>
    <source>
        <tissue evidence="3">Leaves</tissue>
    </source>
</reference>
<name>A0ABU6W2J7_9FABA</name>
<comment type="caution">
    <text evidence="3">The sequence shown here is derived from an EMBL/GenBank/DDBJ whole genome shotgun (WGS) entry which is preliminary data.</text>
</comment>
<dbReference type="PANTHER" id="PTHR46033">
    <property type="entry name" value="PROTEIN MAIN-LIKE 2"/>
    <property type="match status" value="1"/>
</dbReference>
<proteinExistence type="predicted"/>
<evidence type="ECO:0000313" key="4">
    <source>
        <dbReference type="Proteomes" id="UP001341840"/>
    </source>
</evidence>
<protein>
    <recommendedName>
        <fullName evidence="2">Aminotransferase-like plant mobile domain-containing protein</fullName>
    </recommendedName>
</protein>
<gene>
    <name evidence="3" type="ORF">PIB30_002455</name>
</gene>
<evidence type="ECO:0000256" key="1">
    <source>
        <dbReference type="SAM" id="MobiDB-lite"/>
    </source>
</evidence>
<organism evidence="3 4">
    <name type="scientific">Stylosanthes scabra</name>
    <dbReference type="NCBI Taxonomy" id="79078"/>
    <lineage>
        <taxon>Eukaryota</taxon>
        <taxon>Viridiplantae</taxon>
        <taxon>Streptophyta</taxon>
        <taxon>Embryophyta</taxon>
        <taxon>Tracheophyta</taxon>
        <taxon>Spermatophyta</taxon>
        <taxon>Magnoliopsida</taxon>
        <taxon>eudicotyledons</taxon>
        <taxon>Gunneridae</taxon>
        <taxon>Pentapetalae</taxon>
        <taxon>rosids</taxon>
        <taxon>fabids</taxon>
        <taxon>Fabales</taxon>
        <taxon>Fabaceae</taxon>
        <taxon>Papilionoideae</taxon>
        <taxon>50 kb inversion clade</taxon>
        <taxon>dalbergioids sensu lato</taxon>
        <taxon>Dalbergieae</taxon>
        <taxon>Pterocarpus clade</taxon>
        <taxon>Stylosanthes</taxon>
    </lineage>
</organism>